<proteinExistence type="predicted"/>
<feature type="transmembrane region" description="Helical" evidence="1">
    <location>
        <begin position="6"/>
        <end position="29"/>
    </location>
</feature>
<evidence type="ECO:0000313" key="2">
    <source>
        <dbReference type="EMBL" id="EHK76473.1"/>
    </source>
</evidence>
<gene>
    <name evidence="2" type="ORF">SM0020_18622</name>
</gene>
<sequence length="30" mass="3179">MSDTAFGFLLAAELSALLWAALLMAAFSVF</sequence>
<keyword evidence="1" id="KW-0812">Transmembrane</keyword>
<keyword evidence="1" id="KW-0472">Membrane</keyword>
<reference evidence="2 3" key="1">
    <citation type="journal article" date="2012" name="J. Bacteriol.">
        <title>Draft Genome Sequence of Sinorhizobium meliloti CCNWSX0020, a Nitrogen-Fixing Symbiont with Copper Tolerance Capability Isolated from Lead-Zinc Mine Tailings.</title>
        <authorList>
            <person name="Li Z."/>
            <person name="Ma Z."/>
            <person name="Hao X."/>
            <person name="Wei G."/>
        </authorList>
    </citation>
    <scope>NUCLEOTIDE SEQUENCE [LARGE SCALE GENOMIC DNA]</scope>
    <source>
        <strain evidence="2 3">CCNWSX0020</strain>
    </source>
</reference>
<accession>H0G2N4</accession>
<name>H0G2N4_RHIML</name>
<protein>
    <submittedName>
        <fullName evidence="2">Uncharacterized protein</fullName>
    </submittedName>
</protein>
<keyword evidence="1" id="KW-1133">Transmembrane helix</keyword>
<dbReference type="AlphaFoldDB" id="H0G2N4"/>
<evidence type="ECO:0000256" key="1">
    <source>
        <dbReference type="SAM" id="Phobius"/>
    </source>
</evidence>
<evidence type="ECO:0000313" key="3">
    <source>
        <dbReference type="Proteomes" id="UP000004038"/>
    </source>
</evidence>
<dbReference type="EMBL" id="AGVV01000037">
    <property type="protein sequence ID" value="EHK76473.1"/>
    <property type="molecule type" value="Genomic_DNA"/>
</dbReference>
<dbReference type="Proteomes" id="UP000004038">
    <property type="component" value="Unassembled WGS sequence"/>
</dbReference>
<organism evidence="2 3">
    <name type="scientific">Sinorhizobium meliloti CCNWSX0020</name>
    <dbReference type="NCBI Taxonomy" id="1107881"/>
    <lineage>
        <taxon>Bacteria</taxon>
        <taxon>Pseudomonadati</taxon>
        <taxon>Pseudomonadota</taxon>
        <taxon>Alphaproteobacteria</taxon>
        <taxon>Hyphomicrobiales</taxon>
        <taxon>Rhizobiaceae</taxon>
        <taxon>Sinorhizobium/Ensifer group</taxon>
        <taxon>Sinorhizobium</taxon>
    </lineage>
</organism>